<dbReference type="InterPro" id="IPR000719">
    <property type="entry name" value="Prot_kinase_dom"/>
</dbReference>
<sequence length="480" mass="53014">MIPLRHTISRSSATSGVSIPSIPPTPYSHSPRSSTPTQSTSTIPQNLHHAHPSVKQNDRPVASLGVKRVTLTSKKNWWLVEMEEEDENEMHGGDIKDASGSSNIKEHGVRAGPVVNGTANSFSSSEETAVTHESEHGYETHAVISQPYADVDPGSRSPTPSPETSPHVFHPPDRHPSVIFSFPTPTSYAAPPNATANIAPFATGSTSELFKCIVKKPEVVQLEINGELQTNASDVTTQFLAELRVYTTIGRHRNIVGFLGCLEGVGMVLEYIDGRTLLDVVRSRPPLTRERKIDYHNQLLDALTHLHSHGLSHGDLSLLNIYVTRTDTLKVIDFGRSVAADSMLASPHDAPADPFAFLTRSKTSGRVYPLAPGMTKRRKIEQIHPGTRPFTAPEILRGECQDARLADAYSFGVILSCIDQCALVDCDPAVQARDEIPHHLFDGCEVFGERIGWYLQPLDKRRRLSRDDFIAVRHWWDEEE</sequence>
<accession>A0A286UG77</accession>
<evidence type="ECO:0000313" key="4">
    <source>
        <dbReference type="Proteomes" id="UP000217199"/>
    </source>
</evidence>
<dbReference type="InterPro" id="IPR011009">
    <property type="entry name" value="Kinase-like_dom_sf"/>
</dbReference>
<dbReference type="Proteomes" id="UP000217199">
    <property type="component" value="Unassembled WGS sequence"/>
</dbReference>
<dbReference type="GO" id="GO:0005524">
    <property type="term" value="F:ATP binding"/>
    <property type="evidence" value="ECO:0007669"/>
    <property type="project" value="InterPro"/>
</dbReference>
<keyword evidence="4" id="KW-1185">Reference proteome</keyword>
<dbReference type="AlphaFoldDB" id="A0A286UG77"/>
<proteinExistence type="predicted"/>
<feature type="region of interest" description="Disordered" evidence="1">
    <location>
        <begin position="148"/>
        <end position="176"/>
    </location>
</feature>
<dbReference type="OrthoDB" id="1668230at2759"/>
<dbReference type="STRING" id="2282107.A0A286UG77"/>
<organism evidence="3 4">
    <name type="scientific">Pyrrhoderma noxium</name>
    <dbReference type="NCBI Taxonomy" id="2282107"/>
    <lineage>
        <taxon>Eukaryota</taxon>
        <taxon>Fungi</taxon>
        <taxon>Dikarya</taxon>
        <taxon>Basidiomycota</taxon>
        <taxon>Agaricomycotina</taxon>
        <taxon>Agaricomycetes</taxon>
        <taxon>Hymenochaetales</taxon>
        <taxon>Hymenochaetaceae</taxon>
        <taxon>Pyrrhoderma</taxon>
    </lineage>
</organism>
<keyword evidence="3" id="KW-0808">Transferase</keyword>
<dbReference type="InParanoid" id="A0A286UG77"/>
<name>A0A286UG77_9AGAM</name>
<dbReference type="Gene3D" id="1.10.510.10">
    <property type="entry name" value="Transferase(Phosphotransferase) domain 1"/>
    <property type="match status" value="1"/>
</dbReference>
<dbReference type="PROSITE" id="PS50011">
    <property type="entry name" value="PROTEIN_KINASE_DOM"/>
    <property type="match status" value="1"/>
</dbReference>
<gene>
    <name evidence="3" type="ORF">PNOK_0544600</name>
</gene>
<dbReference type="PROSITE" id="PS00109">
    <property type="entry name" value="PROTEIN_KINASE_TYR"/>
    <property type="match status" value="1"/>
</dbReference>
<evidence type="ECO:0000259" key="2">
    <source>
        <dbReference type="PROSITE" id="PS50011"/>
    </source>
</evidence>
<feature type="region of interest" description="Disordered" evidence="1">
    <location>
        <begin position="1"/>
        <end position="61"/>
    </location>
</feature>
<keyword evidence="3" id="KW-0418">Kinase</keyword>
<comment type="caution">
    <text evidence="3">The sequence shown here is derived from an EMBL/GenBank/DDBJ whole genome shotgun (WGS) entry which is preliminary data.</text>
</comment>
<dbReference type="SUPFAM" id="SSF56112">
    <property type="entry name" value="Protein kinase-like (PK-like)"/>
    <property type="match status" value="1"/>
</dbReference>
<dbReference type="GO" id="GO:0004672">
    <property type="term" value="F:protein kinase activity"/>
    <property type="evidence" value="ECO:0007669"/>
    <property type="project" value="InterPro"/>
</dbReference>
<protein>
    <submittedName>
        <fullName evidence="3">Kinase</fullName>
    </submittedName>
</protein>
<dbReference type="Pfam" id="PF00069">
    <property type="entry name" value="Pkinase"/>
    <property type="match status" value="1"/>
</dbReference>
<dbReference type="GO" id="GO:0005634">
    <property type="term" value="C:nucleus"/>
    <property type="evidence" value="ECO:0007669"/>
    <property type="project" value="TreeGrafter"/>
</dbReference>
<feature type="compositionally biased region" description="Low complexity" evidence="1">
    <location>
        <begin position="154"/>
        <end position="166"/>
    </location>
</feature>
<evidence type="ECO:0000313" key="3">
    <source>
        <dbReference type="EMBL" id="PAV18603.1"/>
    </source>
</evidence>
<feature type="domain" description="Protein kinase" evidence="2">
    <location>
        <begin position="195"/>
        <end position="480"/>
    </location>
</feature>
<dbReference type="EMBL" id="NBII01000005">
    <property type="protein sequence ID" value="PAV18603.1"/>
    <property type="molecule type" value="Genomic_DNA"/>
</dbReference>
<feature type="compositionally biased region" description="Polar residues" evidence="1">
    <location>
        <begin position="117"/>
        <end position="128"/>
    </location>
</feature>
<feature type="region of interest" description="Disordered" evidence="1">
    <location>
        <begin position="114"/>
        <end position="136"/>
    </location>
</feature>
<dbReference type="PANTHER" id="PTHR24345">
    <property type="entry name" value="SERINE/THREONINE-PROTEIN KINASE PLK"/>
    <property type="match status" value="1"/>
</dbReference>
<evidence type="ECO:0000256" key="1">
    <source>
        <dbReference type="SAM" id="MobiDB-lite"/>
    </source>
</evidence>
<feature type="compositionally biased region" description="Low complexity" evidence="1">
    <location>
        <begin position="28"/>
        <end position="44"/>
    </location>
</feature>
<reference evidence="3 4" key="1">
    <citation type="journal article" date="2017" name="Mol. Ecol.">
        <title>Comparative and population genomic landscape of Phellinus noxius: A hypervariable fungus causing root rot in trees.</title>
        <authorList>
            <person name="Chung C.L."/>
            <person name="Lee T.J."/>
            <person name="Akiba M."/>
            <person name="Lee H.H."/>
            <person name="Kuo T.H."/>
            <person name="Liu D."/>
            <person name="Ke H.M."/>
            <person name="Yokoi T."/>
            <person name="Roa M.B."/>
            <person name="Lu M.J."/>
            <person name="Chang Y.Y."/>
            <person name="Ann P.J."/>
            <person name="Tsai J.N."/>
            <person name="Chen C.Y."/>
            <person name="Tzean S.S."/>
            <person name="Ota Y."/>
            <person name="Hattori T."/>
            <person name="Sahashi N."/>
            <person name="Liou R.F."/>
            <person name="Kikuchi T."/>
            <person name="Tsai I.J."/>
        </authorList>
    </citation>
    <scope>NUCLEOTIDE SEQUENCE [LARGE SCALE GENOMIC DNA]</scope>
    <source>
        <strain evidence="3 4">FFPRI411160</strain>
    </source>
</reference>
<dbReference type="InterPro" id="IPR008266">
    <property type="entry name" value="Tyr_kinase_AS"/>
</dbReference>
<feature type="compositionally biased region" description="Polar residues" evidence="1">
    <location>
        <begin position="9"/>
        <end position="18"/>
    </location>
</feature>